<comment type="subcellular location">
    <subcellularLocation>
        <location evidence="1">Cell outer membrane</location>
    </subcellularLocation>
</comment>
<dbReference type="GO" id="GO:0015562">
    <property type="term" value="F:efflux transmembrane transporter activity"/>
    <property type="evidence" value="ECO:0007669"/>
    <property type="project" value="InterPro"/>
</dbReference>
<dbReference type="GO" id="GO:0015288">
    <property type="term" value="F:porin activity"/>
    <property type="evidence" value="ECO:0007669"/>
    <property type="project" value="TreeGrafter"/>
</dbReference>
<accession>A0A128FBF7</accession>
<keyword evidence="8" id="KW-0175">Coiled coil</keyword>
<evidence type="ECO:0000256" key="2">
    <source>
        <dbReference type="ARBA" id="ARBA00007613"/>
    </source>
</evidence>
<evidence type="ECO:0000313" key="11">
    <source>
        <dbReference type="Proteomes" id="UP000073601"/>
    </source>
</evidence>
<dbReference type="RefSeq" id="WP_062710919.1">
    <property type="nucleotide sequence ID" value="NZ_CAWRCI010000025.1"/>
</dbReference>
<feature type="compositionally biased region" description="Polar residues" evidence="9">
    <location>
        <begin position="84"/>
        <end position="97"/>
    </location>
</feature>
<dbReference type="PANTHER" id="PTHR30026:SF22">
    <property type="entry name" value="OUTER MEMBRANE EFFLUX PROTEIN"/>
    <property type="match status" value="1"/>
</dbReference>
<dbReference type="GO" id="GO:0009279">
    <property type="term" value="C:cell outer membrane"/>
    <property type="evidence" value="ECO:0007669"/>
    <property type="project" value="UniProtKB-SubCell"/>
</dbReference>
<feature type="coiled-coil region" evidence="8">
    <location>
        <begin position="191"/>
        <end position="218"/>
    </location>
</feature>
<dbReference type="InterPro" id="IPR003423">
    <property type="entry name" value="OMP_efflux"/>
</dbReference>
<evidence type="ECO:0000256" key="1">
    <source>
        <dbReference type="ARBA" id="ARBA00004442"/>
    </source>
</evidence>
<dbReference type="EMBL" id="FIZY01000025">
    <property type="protein sequence ID" value="CZF83835.1"/>
    <property type="molecule type" value="Genomic_DNA"/>
</dbReference>
<dbReference type="SUPFAM" id="SSF56954">
    <property type="entry name" value="Outer membrane efflux proteins (OEP)"/>
    <property type="match status" value="1"/>
</dbReference>
<keyword evidence="11" id="KW-1185">Reference proteome</keyword>
<keyword evidence="3" id="KW-0813">Transport</keyword>
<comment type="similarity">
    <text evidence="2">Belongs to the outer membrane factor (OMF) (TC 1.B.17) family.</text>
</comment>
<evidence type="ECO:0000256" key="8">
    <source>
        <dbReference type="SAM" id="Coils"/>
    </source>
</evidence>
<keyword evidence="4" id="KW-1134">Transmembrane beta strand</keyword>
<evidence type="ECO:0000256" key="6">
    <source>
        <dbReference type="ARBA" id="ARBA00023136"/>
    </source>
</evidence>
<organism evidence="10 11">
    <name type="scientific">Grimontia marina</name>
    <dbReference type="NCBI Taxonomy" id="646534"/>
    <lineage>
        <taxon>Bacteria</taxon>
        <taxon>Pseudomonadati</taxon>
        <taxon>Pseudomonadota</taxon>
        <taxon>Gammaproteobacteria</taxon>
        <taxon>Vibrionales</taxon>
        <taxon>Vibrionaceae</taxon>
        <taxon>Grimontia</taxon>
    </lineage>
</organism>
<dbReference type="InterPro" id="IPR010130">
    <property type="entry name" value="T1SS_OMP_TolC"/>
</dbReference>
<evidence type="ECO:0000256" key="5">
    <source>
        <dbReference type="ARBA" id="ARBA00022692"/>
    </source>
</evidence>
<dbReference type="Proteomes" id="UP000073601">
    <property type="component" value="Unassembled WGS sequence"/>
</dbReference>
<keyword evidence="6" id="KW-0472">Membrane</keyword>
<keyword evidence="5" id="KW-0812">Transmembrane</keyword>
<dbReference type="NCBIfam" id="TIGR01844">
    <property type="entry name" value="type_I_sec_TolC"/>
    <property type="match status" value="1"/>
</dbReference>
<dbReference type="AlphaFoldDB" id="A0A128FBF7"/>
<evidence type="ECO:0000256" key="3">
    <source>
        <dbReference type="ARBA" id="ARBA00022448"/>
    </source>
</evidence>
<dbReference type="OrthoDB" id="9814637at2"/>
<reference evidence="11" key="1">
    <citation type="submission" date="2016-02" db="EMBL/GenBank/DDBJ databases">
        <authorList>
            <person name="Rodrigo-Torres Lidia"/>
            <person name="Arahal R.David."/>
        </authorList>
    </citation>
    <scope>NUCLEOTIDE SEQUENCE [LARGE SCALE GENOMIC DNA]</scope>
    <source>
        <strain evidence="11">CECT 8713</strain>
    </source>
</reference>
<feature type="region of interest" description="Disordered" evidence="9">
    <location>
        <begin position="80"/>
        <end position="101"/>
    </location>
</feature>
<proteinExistence type="inferred from homology"/>
<dbReference type="Pfam" id="PF02321">
    <property type="entry name" value="OEP"/>
    <property type="match status" value="2"/>
</dbReference>
<keyword evidence="7" id="KW-0998">Cell outer membrane</keyword>
<dbReference type="Gene3D" id="1.20.1600.10">
    <property type="entry name" value="Outer membrane efflux proteins (OEP)"/>
    <property type="match status" value="1"/>
</dbReference>
<protein>
    <submittedName>
        <fullName evidence="10">Outer membrane efflux protein BepC</fullName>
    </submittedName>
</protein>
<evidence type="ECO:0000256" key="7">
    <source>
        <dbReference type="ARBA" id="ARBA00023237"/>
    </source>
</evidence>
<sequence>MANKKISNRCNKILHWSLPCLIAFPTASHSDTLEQAVATALSSSPEVRRAFNSYQAQREQISQAYAGYLPTVDLNAGYGIAETDSPSTRSSGTQNDRLNPGEAGLSIRQALFSGFRTMNEVSRTEAETEAEYWGVISTSEDHALETIRAYIKYIQAERVVSLSRVNLLSHQNIYRQIKEKTDSGLGSSADLSQIMGRLARAKANLAAAENNLLDARASYVKIVNVPPIDLKEPQPKTSLLPENLQQALATAESVHPTLKLAMADVSAARYQYETSKSTYYPEVSLELNSNWDNDISGSLGHNNDIQAMLRMRYNLFNGGRDHAYERETAFRIGESEEIKHRARREVVEGTTLAWNAHVSLQDQVGYLAEHVEASIETQSAYTLQFRLGQRSLLDLLDAENELFDSRKDLEAAQFDQLIAKYRILNATGQLLSSLEIQPEVLEEIERLNNK</sequence>
<name>A0A128FBF7_9GAMM</name>
<evidence type="ECO:0000256" key="9">
    <source>
        <dbReference type="SAM" id="MobiDB-lite"/>
    </source>
</evidence>
<dbReference type="GO" id="GO:1990281">
    <property type="term" value="C:efflux pump complex"/>
    <property type="evidence" value="ECO:0007669"/>
    <property type="project" value="TreeGrafter"/>
</dbReference>
<dbReference type="PANTHER" id="PTHR30026">
    <property type="entry name" value="OUTER MEMBRANE PROTEIN TOLC"/>
    <property type="match status" value="1"/>
</dbReference>
<evidence type="ECO:0000256" key="4">
    <source>
        <dbReference type="ARBA" id="ARBA00022452"/>
    </source>
</evidence>
<gene>
    <name evidence="10" type="primary">bepC_3</name>
    <name evidence="10" type="ORF">GMA8713_02823</name>
</gene>
<evidence type="ECO:0000313" key="10">
    <source>
        <dbReference type="EMBL" id="CZF83835.1"/>
    </source>
</evidence>
<dbReference type="InterPro" id="IPR051906">
    <property type="entry name" value="TolC-like"/>
</dbReference>